<dbReference type="PaxDb" id="4097-A0A1S4BVP0"/>
<gene>
    <name evidence="2" type="primary">LOC107812377</name>
</gene>
<dbReference type="PANTHER" id="PTHR46238:SF8">
    <property type="entry name" value="ENDONUCLEASE_EXONUCLEASE_PHOSPHATASE DOMAIN-CONTAINING PROTEIN"/>
    <property type="match status" value="1"/>
</dbReference>
<reference evidence="2" key="1">
    <citation type="submission" date="2025-08" db="UniProtKB">
        <authorList>
            <consortium name="RefSeq"/>
        </authorList>
    </citation>
    <scope>IDENTIFICATION</scope>
</reference>
<dbReference type="RefSeq" id="XP_016492934.1">
    <property type="nucleotide sequence ID" value="XM_016637448.1"/>
</dbReference>
<proteinExistence type="predicted"/>
<protein>
    <recommendedName>
        <fullName evidence="3">Reverse transcriptase domain-containing protein</fullName>
    </recommendedName>
</protein>
<sequence>MERYEKAKKEANLALIVAKTAIFGRLYEEPKDKGGDKKLYRLVKTTERKARDLDKEKCVKDEEGRIHARVFVYGSHSPCKEGGRVVYERKRDLHTVFIDLEKAYGKVPREDLWRCLDARSVLVAYTTVIKEMLSRNKIEYLECNFSDRTDEEDVNVMLHTQVILERYSFKNPGSIIQGNGEIDGDVSHRIGAGWVKWRHTYSVLCDKNVHLNLKNMAPRKKAKSSQRENTTPRVVVNAVPDATSVHMKSESAPSTSAPPTYSTPFEIPA</sequence>
<dbReference type="KEGG" id="nta:107812377"/>
<evidence type="ECO:0000256" key="1">
    <source>
        <dbReference type="SAM" id="MobiDB-lite"/>
    </source>
</evidence>
<feature type="region of interest" description="Disordered" evidence="1">
    <location>
        <begin position="217"/>
        <end position="269"/>
    </location>
</feature>
<feature type="compositionally biased region" description="Low complexity" evidence="1">
    <location>
        <begin position="251"/>
        <end position="269"/>
    </location>
</feature>
<evidence type="ECO:0008006" key="3">
    <source>
        <dbReference type="Google" id="ProtNLM"/>
    </source>
</evidence>
<name>A0A1S4BVP0_TOBAC</name>
<organism evidence="2">
    <name type="scientific">Nicotiana tabacum</name>
    <name type="common">Common tobacco</name>
    <dbReference type="NCBI Taxonomy" id="4097"/>
    <lineage>
        <taxon>Eukaryota</taxon>
        <taxon>Viridiplantae</taxon>
        <taxon>Streptophyta</taxon>
        <taxon>Embryophyta</taxon>
        <taxon>Tracheophyta</taxon>
        <taxon>Spermatophyta</taxon>
        <taxon>Magnoliopsida</taxon>
        <taxon>eudicotyledons</taxon>
        <taxon>Gunneridae</taxon>
        <taxon>Pentapetalae</taxon>
        <taxon>asterids</taxon>
        <taxon>lamiids</taxon>
        <taxon>Solanales</taxon>
        <taxon>Solanaceae</taxon>
        <taxon>Nicotianoideae</taxon>
        <taxon>Nicotianeae</taxon>
        <taxon>Nicotiana</taxon>
    </lineage>
</organism>
<dbReference type="PANTHER" id="PTHR46238">
    <property type="entry name" value="REVERSE TRANSCRIPTASE DOMAIN-CONTAINING PROTEIN"/>
    <property type="match status" value="1"/>
</dbReference>
<accession>A0A1S4BVP0</accession>
<dbReference type="AlphaFoldDB" id="A0A1S4BVP0"/>
<evidence type="ECO:0000313" key="2">
    <source>
        <dbReference type="RefSeq" id="XP_016492934.1"/>
    </source>
</evidence>